<accession>A0A2W5KC87</accession>
<reference evidence="1 2" key="1">
    <citation type="submission" date="2017-08" db="EMBL/GenBank/DDBJ databases">
        <title>Infants hospitalized years apart are colonized by the same room-sourced microbial strains.</title>
        <authorList>
            <person name="Brooks B."/>
            <person name="Olm M.R."/>
            <person name="Firek B.A."/>
            <person name="Baker R."/>
            <person name="Thomas B.C."/>
            <person name="Morowitz M.J."/>
            <person name="Banfield J.F."/>
        </authorList>
    </citation>
    <scope>NUCLEOTIDE SEQUENCE [LARGE SCALE GENOMIC DNA]</scope>
    <source>
        <strain evidence="1">S2_005_003_R2_43</strain>
    </source>
</reference>
<comment type="caution">
    <text evidence="1">The sequence shown here is derived from an EMBL/GenBank/DDBJ whole genome shotgun (WGS) entry which is preliminary data.</text>
</comment>
<organism evidence="1 2">
    <name type="scientific">Ancylobacter novellus</name>
    <name type="common">Thiobacillus novellus</name>
    <dbReference type="NCBI Taxonomy" id="921"/>
    <lineage>
        <taxon>Bacteria</taxon>
        <taxon>Pseudomonadati</taxon>
        <taxon>Pseudomonadota</taxon>
        <taxon>Alphaproteobacteria</taxon>
        <taxon>Hyphomicrobiales</taxon>
        <taxon>Xanthobacteraceae</taxon>
        <taxon>Ancylobacter</taxon>
    </lineage>
</organism>
<evidence type="ECO:0008006" key="3">
    <source>
        <dbReference type="Google" id="ProtNLM"/>
    </source>
</evidence>
<evidence type="ECO:0000313" key="2">
    <source>
        <dbReference type="Proteomes" id="UP000249577"/>
    </source>
</evidence>
<evidence type="ECO:0000313" key="1">
    <source>
        <dbReference type="EMBL" id="PZQ13639.1"/>
    </source>
</evidence>
<sequence>MSIFDDAFAAAGDAIDVVFGEDFEAIPRARVGGDVNARLVADPSREPFGFVGSFVAVDEEFHTEGRRMPQTATRASSAPRTTIDVAVSELRYVPKSGDLVRRLKTGEVFEVSKTPADSVGRISIELAERQARAG</sequence>
<name>A0A2W5KC87_ANCNO</name>
<dbReference type="Proteomes" id="UP000249577">
    <property type="component" value="Unassembled WGS sequence"/>
</dbReference>
<dbReference type="AlphaFoldDB" id="A0A2W5KC87"/>
<dbReference type="EMBL" id="QFPN01000007">
    <property type="protein sequence ID" value="PZQ13639.1"/>
    <property type="molecule type" value="Genomic_DNA"/>
</dbReference>
<protein>
    <recommendedName>
        <fullName evidence="3">Head-tail adaptor protein</fullName>
    </recommendedName>
</protein>
<gene>
    <name evidence="1" type="ORF">DI565_13940</name>
</gene>
<proteinExistence type="predicted"/>